<dbReference type="EMBL" id="JAQOND010000004">
    <property type="protein sequence ID" value="MDC2826848.1"/>
    <property type="molecule type" value="Genomic_DNA"/>
</dbReference>
<reference evidence="2" key="1">
    <citation type="submission" date="2023-01" db="EMBL/GenBank/DDBJ databases">
        <title>Genome analysis of 13 Lactobacillus isolated from gut of wild boar.</title>
        <authorList>
            <person name="Papp P."/>
            <person name="Libisch B."/>
            <person name="Nagy T."/>
            <person name="Olasz F."/>
        </authorList>
    </citation>
    <scope>NUCLEOTIDE SEQUENCE</scope>
    <source>
        <strain evidence="2">F108</strain>
    </source>
</reference>
<evidence type="ECO:0000313" key="2">
    <source>
        <dbReference type="EMBL" id="MDC2826848.1"/>
    </source>
</evidence>
<dbReference type="Proteomes" id="UP001218021">
    <property type="component" value="Unassembled WGS sequence"/>
</dbReference>
<name>A0AAJ1HML4_LIMMU</name>
<feature type="transmembrane region" description="Helical" evidence="1">
    <location>
        <begin position="45"/>
        <end position="64"/>
    </location>
</feature>
<keyword evidence="1" id="KW-0812">Transmembrane</keyword>
<dbReference type="RefSeq" id="WP_272207502.1">
    <property type="nucleotide sequence ID" value="NZ_JAQONC010000005.1"/>
</dbReference>
<dbReference type="AlphaFoldDB" id="A0AAJ1HML4"/>
<proteinExistence type="predicted"/>
<protein>
    <submittedName>
        <fullName evidence="2">Uncharacterized protein</fullName>
    </submittedName>
</protein>
<evidence type="ECO:0000256" key="1">
    <source>
        <dbReference type="SAM" id="Phobius"/>
    </source>
</evidence>
<organism evidence="2 3">
    <name type="scientific">Limosilactobacillus mucosae</name>
    <name type="common">Lactobacillus mucosae</name>
    <dbReference type="NCBI Taxonomy" id="97478"/>
    <lineage>
        <taxon>Bacteria</taxon>
        <taxon>Bacillati</taxon>
        <taxon>Bacillota</taxon>
        <taxon>Bacilli</taxon>
        <taxon>Lactobacillales</taxon>
        <taxon>Lactobacillaceae</taxon>
        <taxon>Limosilactobacillus</taxon>
    </lineage>
</organism>
<gene>
    <name evidence="2" type="ORF">PO158_00830</name>
</gene>
<comment type="caution">
    <text evidence="2">The sequence shown here is derived from an EMBL/GenBank/DDBJ whole genome shotgun (WGS) entry which is preliminary data.</text>
</comment>
<evidence type="ECO:0000313" key="3">
    <source>
        <dbReference type="Proteomes" id="UP001218021"/>
    </source>
</evidence>
<keyword evidence="1" id="KW-1133">Transmembrane helix</keyword>
<keyword evidence="1" id="KW-0472">Membrane</keyword>
<accession>A0AAJ1HML4</accession>
<sequence length="70" mass="8257">MSKVFLNKSVYSGSVSSCAIVAILDFHHVKIRERFCRRVDFHKSYYYAAAIVEFQVAVLFWQVFYSDIRI</sequence>